<dbReference type="RefSeq" id="WP_339960573.1">
    <property type="nucleotide sequence ID" value="NZ_JAWMWH010000001.1"/>
</dbReference>
<name>A0ABU8SLJ3_9LACO</name>
<gene>
    <name evidence="1" type="ORF">R4146_06300</name>
</gene>
<evidence type="ECO:0000313" key="1">
    <source>
        <dbReference type="EMBL" id="MEJ6400771.1"/>
    </source>
</evidence>
<organism evidence="1 2">
    <name type="scientific">Nicoliella lavandulae</name>
    <dbReference type="NCBI Taxonomy" id="3082954"/>
    <lineage>
        <taxon>Bacteria</taxon>
        <taxon>Bacillati</taxon>
        <taxon>Bacillota</taxon>
        <taxon>Bacilli</taxon>
        <taxon>Lactobacillales</taxon>
        <taxon>Lactobacillaceae</taxon>
        <taxon>Nicoliella</taxon>
    </lineage>
</organism>
<dbReference type="Proteomes" id="UP001370590">
    <property type="component" value="Unassembled WGS sequence"/>
</dbReference>
<dbReference type="EMBL" id="JAWMWH010000001">
    <property type="protein sequence ID" value="MEJ6400771.1"/>
    <property type="molecule type" value="Genomic_DNA"/>
</dbReference>
<keyword evidence="2" id="KW-1185">Reference proteome</keyword>
<accession>A0ABU8SLJ3</accession>
<reference evidence="1 2" key="1">
    <citation type="submission" date="2023-10" db="EMBL/GenBank/DDBJ databases">
        <title>Nicoliella lavandulae sp. nov. isolated from Lavandula angustifolia flowers.</title>
        <authorList>
            <person name="Alcantara C."/>
            <person name="Zuniga M."/>
            <person name="Landete J.M."/>
            <person name="Monedero V."/>
        </authorList>
    </citation>
    <scope>NUCLEOTIDE SEQUENCE [LARGE SCALE GENOMIC DNA]</scope>
    <source>
        <strain evidence="1 2">Es01</strain>
    </source>
</reference>
<comment type="caution">
    <text evidence="1">The sequence shown here is derived from an EMBL/GenBank/DDBJ whole genome shotgun (WGS) entry which is preliminary data.</text>
</comment>
<evidence type="ECO:0000313" key="2">
    <source>
        <dbReference type="Proteomes" id="UP001370590"/>
    </source>
</evidence>
<sequence>MGILIAIIIYNLVHRLFVVNPTKREQLAAENHCRNVLINLIDQMPHSNYNFDIIGSKVLSEVWGRGIQVFEFKLAADDEKVSDKLTFIKEHLVSELASRNRKQAHNDAEIQITDLWQYDQFIHVEVAYLTNQSTREYINDINRLTE</sequence>
<proteinExistence type="predicted"/>
<protein>
    <submittedName>
        <fullName evidence="1">Uncharacterized protein</fullName>
    </submittedName>
</protein>